<gene>
    <name evidence="1" type="ORF">AVEN_170189_1</name>
</gene>
<reference evidence="1 2" key="1">
    <citation type="journal article" date="2019" name="Sci. Rep.">
        <title>Orb-weaving spider Araneus ventricosus genome elucidates the spidroin gene catalogue.</title>
        <authorList>
            <person name="Kono N."/>
            <person name="Nakamura H."/>
            <person name="Ohtoshi R."/>
            <person name="Moran D.A.P."/>
            <person name="Shinohara A."/>
            <person name="Yoshida Y."/>
            <person name="Fujiwara M."/>
            <person name="Mori M."/>
            <person name="Tomita M."/>
            <person name="Arakawa K."/>
        </authorList>
    </citation>
    <scope>NUCLEOTIDE SEQUENCE [LARGE SCALE GENOMIC DNA]</scope>
</reference>
<evidence type="ECO:0000313" key="2">
    <source>
        <dbReference type="Proteomes" id="UP000499080"/>
    </source>
</evidence>
<comment type="caution">
    <text evidence="1">The sequence shown here is derived from an EMBL/GenBank/DDBJ whole genome shotgun (WGS) entry which is preliminary data.</text>
</comment>
<dbReference type="EMBL" id="BGPR01087876">
    <property type="protein sequence ID" value="GBM08944.1"/>
    <property type="molecule type" value="Genomic_DNA"/>
</dbReference>
<sequence length="53" mass="5842">MNDPETADTATVSKREIDPITGSSCDDLTFYGGATCHKRWALRATTPLLYPRP</sequence>
<feature type="non-terminal residue" evidence="1">
    <location>
        <position position="53"/>
    </location>
</feature>
<organism evidence="1 2">
    <name type="scientific">Araneus ventricosus</name>
    <name type="common">Orbweaver spider</name>
    <name type="synonym">Epeira ventricosa</name>
    <dbReference type="NCBI Taxonomy" id="182803"/>
    <lineage>
        <taxon>Eukaryota</taxon>
        <taxon>Metazoa</taxon>
        <taxon>Ecdysozoa</taxon>
        <taxon>Arthropoda</taxon>
        <taxon>Chelicerata</taxon>
        <taxon>Arachnida</taxon>
        <taxon>Araneae</taxon>
        <taxon>Araneomorphae</taxon>
        <taxon>Entelegynae</taxon>
        <taxon>Araneoidea</taxon>
        <taxon>Araneidae</taxon>
        <taxon>Araneus</taxon>
    </lineage>
</organism>
<accession>A0A4Y2CYY5</accession>
<name>A0A4Y2CYY5_ARAVE</name>
<protein>
    <submittedName>
        <fullName evidence="1">Uncharacterized protein</fullName>
    </submittedName>
</protein>
<evidence type="ECO:0000313" key="1">
    <source>
        <dbReference type="EMBL" id="GBM08944.1"/>
    </source>
</evidence>
<keyword evidence="2" id="KW-1185">Reference proteome</keyword>
<dbReference type="Proteomes" id="UP000499080">
    <property type="component" value="Unassembled WGS sequence"/>
</dbReference>
<proteinExistence type="predicted"/>
<dbReference type="AlphaFoldDB" id="A0A4Y2CYY5"/>